<dbReference type="PROSITE" id="PS50160">
    <property type="entry name" value="DNA_LIGASE_A3"/>
    <property type="match status" value="1"/>
</dbReference>
<proteinExistence type="inferred from homology"/>
<dbReference type="EMBL" id="JAMBOL010000045">
    <property type="protein sequence ID" value="MCM3716593.1"/>
    <property type="molecule type" value="Genomic_DNA"/>
</dbReference>
<comment type="caution">
    <text evidence="4">The sequence shown here is derived from an EMBL/GenBank/DDBJ whole genome shotgun (WGS) entry which is preliminary data.</text>
</comment>
<dbReference type="InterPro" id="IPR050191">
    <property type="entry name" value="ATP-dep_DNA_ligase"/>
</dbReference>
<keyword evidence="5" id="KW-1185">Reference proteome</keyword>
<evidence type="ECO:0000256" key="1">
    <source>
        <dbReference type="ARBA" id="ARBA00007572"/>
    </source>
</evidence>
<feature type="domain" description="ATP-dependent DNA ligase family profile" evidence="3">
    <location>
        <begin position="97"/>
        <end position="188"/>
    </location>
</feature>
<dbReference type="InterPro" id="IPR012310">
    <property type="entry name" value="DNA_ligase_ATP-dep_cent"/>
</dbReference>
<dbReference type="GO" id="GO:0006281">
    <property type="term" value="P:DNA repair"/>
    <property type="evidence" value="ECO:0007669"/>
    <property type="project" value="InterPro"/>
</dbReference>
<evidence type="ECO:0000313" key="4">
    <source>
        <dbReference type="EMBL" id="MCM3716593.1"/>
    </source>
</evidence>
<name>A0A9X2DWL6_9BACI</name>
<dbReference type="GO" id="GO:0003910">
    <property type="term" value="F:DNA ligase (ATP) activity"/>
    <property type="evidence" value="ECO:0007669"/>
    <property type="project" value="InterPro"/>
</dbReference>
<reference evidence="4" key="1">
    <citation type="submission" date="2022-05" db="EMBL/GenBank/DDBJ databases">
        <title>Comparative Genomics of Spacecraft Associated Microbes.</title>
        <authorList>
            <person name="Tran M.T."/>
            <person name="Wright A."/>
            <person name="Seuylemezian A."/>
            <person name="Eisen J."/>
            <person name="Coil D."/>
        </authorList>
    </citation>
    <scope>NUCLEOTIDE SEQUENCE</scope>
    <source>
        <strain evidence="4">214.1.1</strain>
    </source>
</reference>
<accession>A0A9X2DWL6</accession>
<dbReference type="SUPFAM" id="SSF56091">
    <property type="entry name" value="DNA ligase/mRNA capping enzyme, catalytic domain"/>
    <property type="match status" value="1"/>
</dbReference>
<keyword evidence="2 4" id="KW-0436">Ligase</keyword>
<organism evidence="4 5">
    <name type="scientific">Halalkalibacter oceani</name>
    <dbReference type="NCBI Taxonomy" id="1653776"/>
    <lineage>
        <taxon>Bacteria</taxon>
        <taxon>Bacillati</taxon>
        <taxon>Bacillota</taxon>
        <taxon>Bacilli</taxon>
        <taxon>Bacillales</taxon>
        <taxon>Bacillaceae</taxon>
        <taxon>Halalkalibacter</taxon>
    </lineage>
</organism>
<dbReference type="Proteomes" id="UP001139179">
    <property type="component" value="Unassembled WGS sequence"/>
</dbReference>
<evidence type="ECO:0000259" key="3">
    <source>
        <dbReference type="PROSITE" id="PS50160"/>
    </source>
</evidence>
<dbReference type="CDD" id="cd07906">
    <property type="entry name" value="Adenylation_DNA_ligase_LigD_LigC"/>
    <property type="match status" value="1"/>
</dbReference>
<dbReference type="AlphaFoldDB" id="A0A9X2DWL6"/>
<sequence length="279" mass="32268">MYVKPMLLQRLQSPPSVEEESNYISELKCDGIRLMMSNIEGKTRLYTRHGNEVTAMFPEITSIPIPPGTILDGELIALSHDGMIDFELMMQRFMSKKLINKVNIQYVVFDILYSGNHRITALPLLERKKHLLNCLPSKQKTMVPVQYMTGHCQAFYDAVKAKDLEGIVIKRINSTYTSGRVSKDWLKIINYKYKVVYITSIQTKKFGCTLTDENGQYLGTMEYMPGADRKHLFSHAQIRDKSEKGTYLKLIEPIPCKVKFRNWTKENLLRLPSFEAWVN</sequence>
<dbReference type="Gene3D" id="3.30.1490.70">
    <property type="match status" value="1"/>
</dbReference>
<gene>
    <name evidence="4" type="ORF">M3202_21345</name>
</gene>
<evidence type="ECO:0000256" key="2">
    <source>
        <dbReference type="ARBA" id="ARBA00022598"/>
    </source>
</evidence>
<dbReference type="GO" id="GO:0005524">
    <property type="term" value="F:ATP binding"/>
    <property type="evidence" value="ECO:0007669"/>
    <property type="project" value="InterPro"/>
</dbReference>
<dbReference type="Gene3D" id="3.30.470.30">
    <property type="entry name" value="DNA ligase/mRNA capping enzyme"/>
    <property type="match status" value="1"/>
</dbReference>
<comment type="similarity">
    <text evidence="1">Belongs to the ATP-dependent DNA ligase family.</text>
</comment>
<protein>
    <submittedName>
        <fullName evidence="4">ATP-dependent DNA ligase</fullName>
    </submittedName>
</protein>
<dbReference type="Pfam" id="PF01068">
    <property type="entry name" value="DNA_ligase_A_M"/>
    <property type="match status" value="1"/>
</dbReference>
<dbReference type="RefSeq" id="WP_251225241.1">
    <property type="nucleotide sequence ID" value="NZ_JAMBOL010000045.1"/>
</dbReference>
<dbReference type="GO" id="GO:0006310">
    <property type="term" value="P:DNA recombination"/>
    <property type="evidence" value="ECO:0007669"/>
    <property type="project" value="InterPro"/>
</dbReference>
<evidence type="ECO:0000313" key="5">
    <source>
        <dbReference type="Proteomes" id="UP001139179"/>
    </source>
</evidence>
<dbReference type="PANTHER" id="PTHR45674:SF4">
    <property type="entry name" value="DNA LIGASE 1"/>
    <property type="match status" value="1"/>
</dbReference>
<dbReference type="PANTHER" id="PTHR45674">
    <property type="entry name" value="DNA LIGASE 1/3 FAMILY MEMBER"/>
    <property type="match status" value="1"/>
</dbReference>